<dbReference type="Gene3D" id="1.20.1250.20">
    <property type="entry name" value="MFS general substrate transporter like domains"/>
    <property type="match status" value="1"/>
</dbReference>
<feature type="transmembrane region" description="Helical" evidence="7">
    <location>
        <begin position="56"/>
        <end position="74"/>
    </location>
</feature>
<feature type="domain" description="Major facilitator superfamily (MFS) profile" evidence="8">
    <location>
        <begin position="1"/>
        <end position="464"/>
    </location>
</feature>
<dbReference type="GO" id="GO:0005886">
    <property type="term" value="C:plasma membrane"/>
    <property type="evidence" value="ECO:0007669"/>
    <property type="project" value="UniProtKB-SubCell"/>
</dbReference>
<dbReference type="InterPro" id="IPR036259">
    <property type="entry name" value="MFS_trans_sf"/>
</dbReference>
<feature type="transmembrane region" description="Helical" evidence="7">
    <location>
        <begin position="241"/>
        <end position="261"/>
    </location>
</feature>
<feature type="transmembrane region" description="Helical" evidence="7">
    <location>
        <begin position="20"/>
        <end position="44"/>
    </location>
</feature>
<dbReference type="Pfam" id="PF07690">
    <property type="entry name" value="MFS_1"/>
    <property type="match status" value="1"/>
</dbReference>
<organism evidence="9 10">
    <name type="scientific">Weissella muntiaci</name>
    <dbReference type="NCBI Taxonomy" id="2508881"/>
    <lineage>
        <taxon>Bacteria</taxon>
        <taxon>Bacillati</taxon>
        <taxon>Bacillota</taxon>
        <taxon>Bacilli</taxon>
        <taxon>Lactobacillales</taxon>
        <taxon>Lactobacillaceae</taxon>
        <taxon>Weissella</taxon>
    </lineage>
</organism>
<dbReference type="OrthoDB" id="9816041at2"/>
<feature type="transmembrane region" description="Helical" evidence="7">
    <location>
        <begin position="307"/>
        <end position="327"/>
    </location>
</feature>
<dbReference type="PANTHER" id="PTHR23501:SF191">
    <property type="entry name" value="VACUOLAR BASIC AMINO ACID TRANSPORTER 4"/>
    <property type="match status" value="1"/>
</dbReference>
<evidence type="ECO:0000256" key="2">
    <source>
        <dbReference type="ARBA" id="ARBA00022448"/>
    </source>
</evidence>
<evidence type="ECO:0000313" key="9">
    <source>
        <dbReference type="EMBL" id="TYC48489.1"/>
    </source>
</evidence>
<proteinExistence type="predicted"/>
<dbReference type="SUPFAM" id="SSF103473">
    <property type="entry name" value="MFS general substrate transporter"/>
    <property type="match status" value="2"/>
</dbReference>
<evidence type="ECO:0000256" key="7">
    <source>
        <dbReference type="SAM" id="Phobius"/>
    </source>
</evidence>
<keyword evidence="5 7" id="KW-1133">Transmembrane helix</keyword>
<dbReference type="AlphaFoldDB" id="A0A6C2C448"/>
<accession>A0A6C2C448</accession>
<reference evidence="9 10" key="1">
    <citation type="submission" date="2019-01" db="EMBL/GenBank/DDBJ databases">
        <title>Weissella sp. nov., a novel lactic acid bacterium isolated from animal feces.</title>
        <authorList>
            <person name="Wang L.-T."/>
        </authorList>
    </citation>
    <scope>NUCLEOTIDE SEQUENCE [LARGE SCALE GENOMIC DNA]</scope>
    <source>
        <strain evidence="9 10">8H-2</strain>
    </source>
</reference>
<keyword evidence="10" id="KW-1185">Reference proteome</keyword>
<keyword evidence="2" id="KW-0813">Transport</keyword>
<keyword evidence="6 7" id="KW-0472">Membrane</keyword>
<evidence type="ECO:0000256" key="6">
    <source>
        <dbReference type="ARBA" id="ARBA00023136"/>
    </source>
</evidence>
<feature type="transmembrane region" description="Helical" evidence="7">
    <location>
        <begin position="80"/>
        <end position="103"/>
    </location>
</feature>
<evidence type="ECO:0000256" key="1">
    <source>
        <dbReference type="ARBA" id="ARBA00004651"/>
    </source>
</evidence>
<dbReference type="FunFam" id="1.20.1720.10:FF:000004">
    <property type="entry name" value="EmrB/QacA family drug resistance transporter"/>
    <property type="match status" value="1"/>
</dbReference>
<evidence type="ECO:0000256" key="4">
    <source>
        <dbReference type="ARBA" id="ARBA00022692"/>
    </source>
</evidence>
<evidence type="ECO:0000313" key="10">
    <source>
        <dbReference type="Proteomes" id="UP000371977"/>
    </source>
</evidence>
<gene>
    <name evidence="9" type="ORF">ESZ50_08880</name>
</gene>
<feature type="transmembrane region" description="Helical" evidence="7">
    <location>
        <begin position="175"/>
        <end position="196"/>
    </location>
</feature>
<feature type="transmembrane region" description="Helical" evidence="7">
    <location>
        <begin position="276"/>
        <end position="295"/>
    </location>
</feature>
<dbReference type="Gene3D" id="1.20.1720.10">
    <property type="entry name" value="Multidrug resistance protein D"/>
    <property type="match status" value="1"/>
</dbReference>
<name>A0A6C2C448_9LACO</name>
<comment type="caution">
    <text evidence="9">The sequence shown here is derived from an EMBL/GenBank/DDBJ whole genome shotgun (WGS) entry which is preliminary data.</text>
</comment>
<dbReference type="CDD" id="cd17502">
    <property type="entry name" value="MFS_Azr1_MDR_like"/>
    <property type="match status" value="1"/>
</dbReference>
<dbReference type="Proteomes" id="UP000371977">
    <property type="component" value="Unassembled WGS sequence"/>
</dbReference>
<protein>
    <submittedName>
        <fullName evidence="9">MFS transporter</fullName>
    </submittedName>
</protein>
<feature type="transmembrane region" description="Helical" evidence="7">
    <location>
        <begin position="115"/>
        <end position="136"/>
    </location>
</feature>
<dbReference type="PROSITE" id="PS50850">
    <property type="entry name" value="MFS"/>
    <property type="match status" value="1"/>
</dbReference>
<dbReference type="GO" id="GO:0022857">
    <property type="term" value="F:transmembrane transporter activity"/>
    <property type="evidence" value="ECO:0007669"/>
    <property type="project" value="InterPro"/>
</dbReference>
<dbReference type="InterPro" id="IPR011701">
    <property type="entry name" value="MFS"/>
</dbReference>
<feature type="transmembrane region" description="Helical" evidence="7">
    <location>
        <begin position="142"/>
        <end position="163"/>
    </location>
</feature>
<feature type="transmembrane region" description="Helical" evidence="7">
    <location>
        <begin position="333"/>
        <end position="356"/>
    </location>
</feature>
<keyword evidence="3" id="KW-1003">Cell membrane</keyword>
<dbReference type="EMBL" id="SDGZ01000020">
    <property type="protein sequence ID" value="TYC48489.1"/>
    <property type="molecule type" value="Genomic_DNA"/>
</dbReference>
<feature type="transmembrane region" description="Helical" evidence="7">
    <location>
        <begin position="433"/>
        <end position="455"/>
    </location>
</feature>
<feature type="transmembrane region" description="Helical" evidence="7">
    <location>
        <begin position="202"/>
        <end position="220"/>
    </location>
</feature>
<dbReference type="PANTHER" id="PTHR23501">
    <property type="entry name" value="MAJOR FACILITATOR SUPERFAMILY"/>
    <property type="match status" value="1"/>
</dbReference>
<sequence length="465" mass="51324">MTAVEGTVISTAMPTIVGELHGITLMSWVFSIYMLFTAITTPIYGKLADVLGRKPAMMTGLLIFLLGSIMSGLSDSMSVLIFWRAVQGIGAGGIMPVAFTILADIYPPEKRATMMGLNSTAWGVASMIGPLIGGYLVEVLSWHWVFFINVPIGILTMLILLVYLHDQVERRKVVIDYWGILWMTGLMTTMLLALEMVSQQQWLWMLGFAVATGLLIWLFIRRERHFVEPLIDLEMFKSLDFTNANLLAALATGFITAYNIYMPTWVQALTGMQPSVAGFVVTPSSIVWMIGAVLAGRIMAKYDAQRLFEWSLLLGLGYAILLATLPVNTTFNFFLLTGFIFGLSMGATITGTTVVAQQSVDQRQLGMATSVNTLGRSLSQTLTTTIYGVILNVSMIFALKAYPQIKFTELNQLINPATAGKLPAAHLPILRQIMLTGLHNIFWAGAIFLAFALILNRRAKHKLRF</sequence>
<evidence type="ECO:0000256" key="5">
    <source>
        <dbReference type="ARBA" id="ARBA00022989"/>
    </source>
</evidence>
<evidence type="ECO:0000256" key="3">
    <source>
        <dbReference type="ARBA" id="ARBA00022475"/>
    </source>
</evidence>
<comment type="subcellular location">
    <subcellularLocation>
        <location evidence="1">Cell membrane</location>
        <topology evidence="1">Multi-pass membrane protein</topology>
    </subcellularLocation>
</comment>
<feature type="transmembrane region" description="Helical" evidence="7">
    <location>
        <begin position="377"/>
        <end position="399"/>
    </location>
</feature>
<keyword evidence="4 7" id="KW-0812">Transmembrane</keyword>
<evidence type="ECO:0000259" key="8">
    <source>
        <dbReference type="PROSITE" id="PS50850"/>
    </source>
</evidence>
<dbReference type="InterPro" id="IPR020846">
    <property type="entry name" value="MFS_dom"/>
</dbReference>